<dbReference type="SUPFAM" id="SSF47384">
    <property type="entry name" value="Homodimeric domain of signal transducing histidine kinase"/>
    <property type="match status" value="1"/>
</dbReference>
<dbReference type="PRINTS" id="PR00344">
    <property type="entry name" value="BCTRLSENSOR"/>
</dbReference>
<comment type="subcellular location">
    <subcellularLocation>
        <location evidence="2">Cell membrane</location>
    </subcellularLocation>
</comment>
<dbReference type="PANTHER" id="PTHR45436">
    <property type="entry name" value="SENSOR HISTIDINE KINASE YKOH"/>
    <property type="match status" value="1"/>
</dbReference>
<comment type="catalytic activity">
    <reaction evidence="1">
        <text>ATP + protein L-histidine = ADP + protein N-phospho-L-histidine.</text>
        <dbReference type="EC" id="2.7.13.3"/>
    </reaction>
</comment>
<dbReference type="SMART" id="SM00387">
    <property type="entry name" value="HATPase_c"/>
    <property type="match status" value="1"/>
</dbReference>
<keyword evidence="10 12" id="KW-0472">Membrane</keyword>
<dbReference type="Gene3D" id="1.10.287.130">
    <property type="match status" value="1"/>
</dbReference>
<sequence>MRNVKVPPFPSTAPQLAQAGSSQMGWSWAGANTSGSVAGSGAAQRRGRGPHRGSPLNSWPLRAKLLLATLTLLAIMSATVGVVGYGVMSVYLTGQLDQQLEEASNRAIRFGMLYRGAPEADSRDLLNIPAQGAGTLNARIRDGEVRRAGLLSADGRRQDLPAADIAILTTLAVNAPPTDAPLSVGEYRLVADRDPEDGSSIVTGLPLAGKENTLASLTATTVIVSGAGLIATGLLGMVIIRRTLRPLEDLSAVATQVSELPLDKGEVALAVRIPPDAALPVTEVGRVGQAFNLMLDNVASALTVRQQSETNVRQFVADASHELRTPLTSIRGYSELLRLTEKLSPEGRLSLERVESESRRMTSLVEDLLLLAQLDEGHRPQESEVDLTQVVIESVSDAQVTAPAHAWRLELPEMPVTVRGDEGQLRQALINLLANAYRHTDPGTSVVTSLSQEPGGGAVVTVADNGRGIAPDFIDRIFSRFTRPDAARSGGTHGLGLSIAAAIVAAHGGRIGVRSRPGETEFTIRLPGPEPGLRPTILPDTS</sequence>
<evidence type="ECO:0000256" key="3">
    <source>
        <dbReference type="ARBA" id="ARBA00012438"/>
    </source>
</evidence>
<reference evidence="15 16" key="1">
    <citation type="submission" date="2022-03" db="EMBL/GenBank/DDBJ databases">
        <title>Isotopic signatures of nitrous oxide derived from detoxification processes.</title>
        <authorList>
            <person name="Behrendt U."/>
            <person name="Buchen C."/>
            <person name="Well R."/>
            <person name="Ulrich A."/>
            <person name="Rohe L."/>
            <person name="Kolb S."/>
            <person name="Schloter M."/>
            <person name="Horn M.A."/>
            <person name="Augustin J."/>
        </authorList>
    </citation>
    <scope>NUCLEOTIDE SEQUENCE [LARGE SCALE GENOMIC DNA]</scope>
    <source>
        <strain evidence="15 16">S4-C24</strain>
    </source>
</reference>
<evidence type="ECO:0000256" key="11">
    <source>
        <dbReference type="SAM" id="MobiDB-lite"/>
    </source>
</evidence>
<dbReference type="InterPro" id="IPR036097">
    <property type="entry name" value="HisK_dim/P_sf"/>
</dbReference>
<name>A0ABY3W7J9_9MICC</name>
<evidence type="ECO:0000256" key="12">
    <source>
        <dbReference type="SAM" id="Phobius"/>
    </source>
</evidence>
<keyword evidence="4" id="KW-0597">Phosphoprotein</keyword>
<dbReference type="Pfam" id="PF00512">
    <property type="entry name" value="HisKA"/>
    <property type="match status" value="1"/>
</dbReference>
<dbReference type="Pfam" id="PF00672">
    <property type="entry name" value="HAMP"/>
    <property type="match status" value="1"/>
</dbReference>
<evidence type="ECO:0000256" key="2">
    <source>
        <dbReference type="ARBA" id="ARBA00004236"/>
    </source>
</evidence>
<dbReference type="PROSITE" id="PS50885">
    <property type="entry name" value="HAMP"/>
    <property type="match status" value="1"/>
</dbReference>
<protein>
    <recommendedName>
        <fullName evidence="3">histidine kinase</fullName>
        <ecNumber evidence="3">2.7.13.3</ecNumber>
    </recommendedName>
</protein>
<evidence type="ECO:0000256" key="4">
    <source>
        <dbReference type="ARBA" id="ARBA00022553"/>
    </source>
</evidence>
<feature type="region of interest" description="Disordered" evidence="11">
    <location>
        <begin position="35"/>
        <end position="55"/>
    </location>
</feature>
<feature type="domain" description="HAMP" evidence="14">
    <location>
        <begin position="241"/>
        <end position="303"/>
    </location>
</feature>
<keyword evidence="8 12" id="KW-1133">Transmembrane helix</keyword>
<dbReference type="Gene3D" id="3.30.565.10">
    <property type="entry name" value="Histidine kinase-like ATPase, C-terminal domain"/>
    <property type="match status" value="1"/>
</dbReference>
<feature type="compositionally biased region" description="Low complexity" evidence="11">
    <location>
        <begin position="35"/>
        <end position="44"/>
    </location>
</feature>
<dbReference type="GO" id="GO:0016301">
    <property type="term" value="F:kinase activity"/>
    <property type="evidence" value="ECO:0007669"/>
    <property type="project" value="UniProtKB-KW"/>
</dbReference>
<dbReference type="CDD" id="cd06225">
    <property type="entry name" value="HAMP"/>
    <property type="match status" value="1"/>
</dbReference>
<dbReference type="Proteomes" id="UP000829069">
    <property type="component" value="Chromosome"/>
</dbReference>
<evidence type="ECO:0000256" key="9">
    <source>
        <dbReference type="ARBA" id="ARBA00023012"/>
    </source>
</evidence>
<dbReference type="SMART" id="SM00388">
    <property type="entry name" value="HisKA"/>
    <property type="match status" value="1"/>
</dbReference>
<accession>A0ABY3W7J9</accession>
<dbReference type="EMBL" id="CP093326">
    <property type="protein sequence ID" value="UNK45461.1"/>
    <property type="molecule type" value="Genomic_DNA"/>
</dbReference>
<proteinExistence type="predicted"/>
<dbReference type="Gene3D" id="6.10.340.10">
    <property type="match status" value="1"/>
</dbReference>
<dbReference type="InterPro" id="IPR005467">
    <property type="entry name" value="His_kinase_dom"/>
</dbReference>
<evidence type="ECO:0000256" key="1">
    <source>
        <dbReference type="ARBA" id="ARBA00000085"/>
    </source>
</evidence>
<feature type="transmembrane region" description="Helical" evidence="12">
    <location>
        <begin position="65"/>
        <end position="88"/>
    </location>
</feature>
<evidence type="ECO:0000259" key="14">
    <source>
        <dbReference type="PROSITE" id="PS50885"/>
    </source>
</evidence>
<dbReference type="InterPro" id="IPR050428">
    <property type="entry name" value="TCS_sensor_his_kinase"/>
</dbReference>
<keyword evidence="9" id="KW-0902">Two-component regulatory system</keyword>
<feature type="domain" description="Histidine kinase" evidence="13">
    <location>
        <begin position="318"/>
        <end position="530"/>
    </location>
</feature>
<evidence type="ECO:0000256" key="7">
    <source>
        <dbReference type="ARBA" id="ARBA00022777"/>
    </source>
</evidence>
<dbReference type="PANTHER" id="PTHR45436:SF5">
    <property type="entry name" value="SENSOR HISTIDINE KINASE TRCS"/>
    <property type="match status" value="1"/>
</dbReference>
<keyword evidence="16" id="KW-1185">Reference proteome</keyword>
<keyword evidence="5" id="KW-0808">Transferase</keyword>
<dbReference type="CDD" id="cd00082">
    <property type="entry name" value="HisKA"/>
    <property type="match status" value="1"/>
</dbReference>
<dbReference type="CDD" id="cd00075">
    <property type="entry name" value="HATPase"/>
    <property type="match status" value="1"/>
</dbReference>
<dbReference type="InterPro" id="IPR003660">
    <property type="entry name" value="HAMP_dom"/>
</dbReference>
<dbReference type="PROSITE" id="PS50109">
    <property type="entry name" value="HIS_KIN"/>
    <property type="match status" value="1"/>
</dbReference>
<evidence type="ECO:0000259" key="13">
    <source>
        <dbReference type="PROSITE" id="PS50109"/>
    </source>
</evidence>
<dbReference type="SUPFAM" id="SSF55874">
    <property type="entry name" value="ATPase domain of HSP90 chaperone/DNA topoisomerase II/histidine kinase"/>
    <property type="match status" value="1"/>
</dbReference>
<dbReference type="Pfam" id="PF02518">
    <property type="entry name" value="HATPase_c"/>
    <property type="match status" value="1"/>
</dbReference>
<organism evidence="15 16">
    <name type="scientific">Arthrobacter sulfonylureivorans</name>
    <dbReference type="NCBI Taxonomy" id="2486855"/>
    <lineage>
        <taxon>Bacteria</taxon>
        <taxon>Bacillati</taxon>
        <taxon>Actinomycetota</taxon>
        <taxon>Actinomycetes</taxon>
        <taxon>Micrococcales</taxon>
        <taxon>Micrococcaceae</taxon>
        <taxon>Arthrobacter</taxon>
    </lineage>
</organism>
<dbReference type="InterPro" id="IPR003594">
    <property type="entry name" value="HATPase_dom"/>
</dbReference>
<dbReference type="InterPro" id="IPR004358">
    <property type="entry name" value="Sig_transdc_His_kin-like_C"/>
</dbReference>
<evidence type="ECO:0000256" key="10">
    <source>
        <dbReference type="ARBA" id="ARBA00023136"/>
    </source>
</evidence>
<keyword evidence="6 12" id="KW-0812">Transmembrane</keyword>
<evidence type="ECO:0000313" key="15">
    <source>
        <dbReference type="EMBL" id="UNK45461.1"/>
    </source>
</evidence>
<dbReference type="EC" id="2.7.13.3" evidence="3"/>
<dbReference type="RefSeq" id="WP_241913675.1">
    <property type="nucleotide sequence ID" value="NZ_CP093326.1"/>
</dbReference>
<feature type="transmembrane region" description="Helical" evidence="12">
    <location>
        <begin position="214"/>
        <end position="240"/>
    </location>
</feature>
<gene>
    <name evidence="15" type="ORF">MNQ99_16315</name>
</gene>
<dbReference type="SMART" id="SM00304">
    <property type="entry name" value="HAMP"/>
    <property type="match status" value="1"/>
</dbReference>
<evidence type="ECO:0000256" key="5">
    <source>
        <dbReference type="ARBA" id="ARBA00022679"/>
    </source>
</evidence>
<dbReference type="InterPro" id="IPR003661">
    <property type="entry name" value="HisK_dim/P_dom"/>
</dbReference>
<evidence type="ECO:0000256" key="8">
    <source>
        <dbReference type="ARBA" id="ARBA00022989"/>
    </source>
</evidence>
<keyword evidence="7 15" id="KW-0418">Kinase</keyword>
<evidence type="ECO:0000256" key="6">
    <source>
        <dbReference type="ARBA" id="ARBA00022692"/>
    </source>
</evidence>
<evidence type="ECO:0000313" key="16">
    <source>
        <dbReference type="Proteomes" id="UP000829069"/>
    </source>
</evidence>
<dbReference type="InterPro" id="IPR036890">
    <property type="entry name" value="HATPase_C_sf"/>
</dbReference>